<dbReference type="Pfam" id="PF01041">
    <property type="entry name" value="DegT_DnrJ_EryC1"/>
    <property type="match status" value="1"/>
</dbReference>
<keyword evidence="5" id="KW-0032">Aminotransferase</keyword>
<name>A0A517MZV1_9BACT</name>
<dbReference type="InterPro" id="IPR015421">
    <property type="entry name" value="PyrdxlP-dep_Trfase_major"/>
</dbReference>
<dbReference type="GO" id="GO:0099620">
    <property type="term" value="F:UDP-4-amino-4-deoxy-L-arabinose aminotransferase"/>
    <property type="evidence" value="ECO:0007669"/>
    <property type="project" value="UniProtKB-EC"/>
</dbReference>
<dbReference type="OrthoDB" id="9810913at2"/>
<dbReference type="Gene3D" id="3.90.1150.10">
    <property type="entry name" value="Aspartate Aminotransferase, domain 1"/>
    <property type="match status" value="1"/>
</dbReference>
<comment type="similarity">
    <text evidence="1 4">Belongs to the DegT/DnrJ/EryC1 family.</text>
</comment>
<keyword evidence="3 4" id="KW-0663">Pyridoxal phosphate</keyword>
<dbReference type="KEGG" id="amob:HG15A2_37410"/>
<sequence>MKTSPAIREIPFAALGGVFEQDDIEAALAVMQGAAEPSGSFFPLPEENDFQQALAKHEGAAKAVSVNSCGTALDLCMMALEIAPGDEVITTPLSFVCTATCAIALGAKVVFADIDPNTMCLDPQDVRRRITPRTKAILPVHFAGLAADCGGFDAISDETGIPIIYDAAHAVGTKYRGAPIGGRGRANCYSFQSNKNMTTLGEGGAVTSNDEEFAEVVRQKKTFGYVYGPQLRVASVGFNYRMTKPQSAVGLTQLAKIDRVISRRLEVFQVMHRMLEGVEELILPDGIEDGHGCHLYIVRLNTDRFPLDRAEFLSVLKNKYRVSCGMHYPAIWTWDAMSELGYSEAGSDCPIAAKASRQVVSLPLFPKTTSDDCEYLAWAIKSSLAEIQKS</sequence>
<dbReference type="CDD" id="cd00616">
    <property type="entry name" value="AHBA_syn"/>
    <property type="match status" value="1"/>
</dbReference>
<dbReference type="PANTHER" id="PTHR30244:SF34">
    <property type="entry name" value="DTDP-4-AMINO-4,6-DIDEOXYGALACTOSE TRANSAMINASE"/>
    <property type="match status" value="1"/>
</dbReference>
<reference evidence="5 6" key="1">
    <citation type="submission" date="2019-02" db="EMBL/GenBank/DDBJ databases">
        <title>Deep-cultivation of Planctomycetes and their phenomic and genomic characterization uncovers novel biology.</title>
        <authorList>
            <person name="Wiegand S."/>
            <person name="Jogler M."/>
            <person name="Boedeker C."/>
            <person name="Pinto D."/>
            <person name="Vollmers J."/>
            <person name="Rivas-Marin E."/>
            <person name="Kohn T."/>
            <person name="Peeters S.H."/>
            <person name="Heuer A."/>
            <person name="Rast P."/>
            <person name="Oberbeckmann S."/>
            <person name="Bunk B."/>
            <person name="Jeske O."/>
            <person name="Meyerdierks A."/>
            <person name="Storesund J.E."/>
            <person name="Kallscheuer N."/>
            <person name="Luecker S."/>
            <person name="Lage O.M."/>
            <person name="Pohl T."/>
            <person name="Merkel B.J."/>
            <person name="Hornburger P."/>
            <person name="Mueller R.-W."/>
            <person name="Bruemmer F."/>
            <person name="Labrenz M."/>
            <person name="Spormann A.M."/>
            <person name="Op den Camp H."/>
            <person name="Overmann J."/>
            <person name="Amann R."/>
            <person name="Jetten M.S.M."/>
            <person name="Mascher T."/>
            <person name="Medema M.H."/>
            <person name="Devos D.P."/>
            <person name="Kaster A.-K."/>
            <person name="Ovreas L."/>
            <person name="Rohde M."/>
            <person name="Galperin M.Y."/>
            <person name="Jogler C."/>
        </authorList>
    </citation>
    <scope>NUCLEOTIDE SEQUENCE [LARGE SCALE GENOMIC DNA]</scope>
    <source>
        <strain evidence="5 6">HG15A2</strain>
    </source>
</reference>
<evidence type="ECO:0000256" key="2">
    <source>
        <dbReference type="PIRSR" id="PIRSR000390-1"/>
    </source>
</evidence>
<organism evidence="5 6">
    <name type="scientific">Adhaeretor mobilis</name>
    <dbReference type="NCBI Taxonomy" id="1930276"/>
    <lineage>
        <taxon>Bacteria</taxon>
        <taxon>Pseudomonadati</taxon>
        <taxon>Planctomycetota</taxon>
        <taxon>Planctomycetia</taxon>
        <taxon>Pirellulales</taxon>
        <taxon>Lacipirellulaceae</taxon>
        <taxon>Adhaeretor</taxon>
    </lineage>
</organism>
<dbReference type="PIRSF" id="PIRSF000390">
    <property type="entry name" value="PLP_StrS"/>
    <property type="match status" value="1"/>
</dbReference>
<dbReference type="GO" id="GO:0000271">
    <property type="term" value="P:polysaccharide biosynthetic process"/>
    <property type="evidence" value="ECO:0007669"/>
    <property type="project" value="TreeGrafter"/>
</dbReference>
<dbReference type="AlphaFoldDB" id="A0A517MZV1"/>
<accession>A0A517MZV1</accession>
<evidence type="ECO:0000313" key="6">
    <source>
        <dbReference type="Proteomes" id="UP000319852"/>
    </source>
</evidence>
<evidence type="ECO:0000256" key="4">
    <source>
        <dbReference type="RuleBase" id="RU004508"/>
    </source>
</evidence>
<keyword evidence="6" id="KW-1185">Reference proteome</keyword>
<dbReference type="InterPro" id="IPR000653">
    <property type="entry name" value="DegT/StrS_aminotransferase"/>
</dbReference>
<protein>
    <submittedName>
        <fullName evidence="5">UDP-4-amino-4-deoxy-L-arabinose--oxoglutarate aminotransferase</fullName>
        <ecNumber evidence="5">2.6.1.87</ecNumber>
    </submittedName>
</protein>
<feature type="active site" description="Proton acceptor" evidence="2">
    <location>
        <position position="195"/>
    </location>
</feature>
<dbReference type="EC" id="2.6.1.87" evidence="5"/>
<dbReference type="RefSeq" id="WP_145061884.1">
    <property type="nucleotide sequence ID" value="NZ_CP036263.1"/>
</dbReference>
<dbReference type="Gene3D" id="3.40.640.10">
    <property type="entry name" value="Type I PLP-dependent aspartate aminotransferase-like (Major domain)"/>
    <property type="match status" value="1"/>
</dbReference>
<evidence type="ECO:0000313" key="5">
    <source>
        <dbReference type="EMBL" id="QDT00405.1"/>
    </source>
</evidence>
<dbReference type="InterPro" id="IPR015424">
    <property type="entry name" value="PyrdxlP-dep_Trfase"/>
</dbReference>
<dbReference type="PANTHER" id="PTHR30244">
    <property type="entry name" value="TRANSAMINASE"/>
    <property type="match status" value="1"/>
</dbReference>
<dbReference type="Proteomes" id="UP000319852">
    <property type="component" value="Chromosome"/>
</dbReference>
<proteinExistence type="inferred from homology"/>
<gene>
    <name evidence="5" type="primary">arnB</name>
    <name evidence="5" type="ORF">HG15A2_37410</name>
</gene>
<feature type="modified residue" description="N6-(pyridoxal phosphate)lysine" evidence="3">
    <location>
        <position position="195"/>
    </location>
</feature>
<keyword evidence="5" id="KW-0808">Transferase</keyword>
<dbReference type="EMBL" id="CP036263">
    <property type="protein sequence ID" value="QDT00405.1"/>
    <property type="molecule type" value="Genomic_DNA"/>
</dbReference>
<dbReference type="SUPFAM" id="SSF53383">
    <property type="entry name" value="PLP-dependent transferases"/>
    <property type="match status" value="1"/>
</dbReference>
<dbReference type="GO" id="GO:0030170">
    <property type="term" value="F:pyridoxal phosphate binding"/>
    <property type="evidence" value="ECO:0007669"/>
    <property type="project" value="TreeGrafter"/>
</dbReference>
<evidence type="ECO:0000256" key="3">
    <source>
        <dbReference type="PIRSR" id="PIRSR000390-2"/>
    </source>
</evidence>
<evidence type="ECO:0000256" key="1">
    <source>
        <dbReference type="ARBA" id="ARBA00037999"/>
    </source>
</evidence>
<dbReference type="InterPro" id="IPR015422">
    <property type="entry name" value="PyrdxlP-dep_Trfase_small"/>
</dbReference>